<evidence type="ECO:0000313" key="6">
    <source>
        <dbReference type="Proteomes" id="UP000236291"/>
    </source>
</evidence>
<dbReference type="AlphaFoldDB" id="A0A2K3MXP7"/>
<reference evidence="5 6" key="1">
    <citation type="journal article" date="2014" name="Am. J. Bot.">
        <title>Genome assembly and annotation for red clover (Trifolium pratense; Fabaceae).</title>
        <authorList>
            <person name="Istvanek J."/>
            <person name="Jaros M."/>
            <person name="Krenek A."/>
            <person name="Repkova J."/>
        </authorList>
    </citation>
    <scope>NUCLEOTIDE SEQUENCE [LARGE SCALE GENOMIC DNA]</scope>
    <source>
        <strain evidence="6">cv. Tatra</strain>
        <tissue evidence="5">Young leaves</tissue>
    </source>
</reference>
<feature type="coiled-coil region" evidence="3">
    <location>
        <begin position="163"/>
        <end position="218"/>
    </location>
</feature>
<evidence type="ECO:0000256" key="4">
    <source>
        <dbReference type="SAM" id="MobiDB-lite"/>
    </source>
</evidence>
<feature type="coiled-coil region" evidence="3">
    <location>
        <begin position="400"/>
        <end position="469"/>
    </location>
</feature>
<protein>
    <submittedName>
        <fullName evidence="5">WEB family protein</fullName>
    </submittedName>
</protein>
<dbReference type="InterPro" id="IPR008545">
    <property type="entry name" value="Web"/>
</dbReference>
<feature type="compositionally biased region" description="Low complexity" evidence="4">
    <location>
        <begin position="588"/>
        <end position="604"/>
    </location>
</feature>
<organism evidence="5 6">
    <name type="scientific">Trifolium pratense</name>
    <name type="common">Red clover</name>
    <dbReference type="NCBI Taxonomy" id="57577"/>
    <lineage>
        <taxon>Eukaryota</taxon>
        <taxon>Viridiplantae</taxon>
        <taxon>Streptophyta</taxon>
        <taxon>Embryophyta</taxon>
        <taxon>Tracheophyta</taxon>
        <taxon>Spermatophyta</taxon>
        <taxon>Magnoliopsida</taxon>
        <taxon>eudicotyledons</taxon>
        <taxon>Gunneridae</taxon>
        <taxon>Pentapetalae</taxon>
        <taxon>rosids</taxon>
        <taxon>fabids</taxon>
        <taxon>Fabales</taxon>
        <taxon>Fabaceae</taxon>
        <taxon>Papilionoideae</taxon>
        <taxon>50 kb inversion clade</taxon>
        <taxon>NPAAA clade</taxon>
        <taxon>Hologalegina</taxon>
        <taxon>IRL clade</taxon>
        <taxon>Trifolieae</taxon>
        <taxon>Trifolium</taxon>
    </lineage>
</organism>
<feature type="coiled-coil region" evidence="3">
    <location>
        <begin position="523"/>
        <end position="578"/>
    </location>
</feature>
<comment type="caution">
    <text evidence="5">The sequence shown here is derived from an EMBL/GenBank/DDBJ whole genome shotgun (WGS) entry which is preliminary data.</text>
</comment>
<feature type="coiled-coil region" evidence="3">
    <location>
        <begin position="251"/>
        <end position="304"/>
    </location>
</feature>
<dbReference type="EMBL" id="ASHM01013605">
    <property type="protein sequence ID" value="PNX95567.1"/>
    <property type="molecule type" value="Genomic_DNA"/>
</dbReference>
<proteinExistence type="inferred from homology"/>
<evidence type="ECO:0000256" key="2">
    <source>
        <dbReference type="ARBA" id="ARBA00023054"/>
    </source>
</evidence>
<dbReference type="PANTHER" id="PTHR32054">
    <property type="entry name" value="HEAVY CHAIN, PUTATIVE, EXPRESSED-RELATED-RELATED"/>
    <property type="match status" value="1"/>
</dbReference>
<feature type="compositionally biased region" description="Polar residues" evidence="4">
    <location>
        <begin position="7"/>
        <end position="17"/>
    </location>
</feature>
<reference evidence="5 6" key="2">
    <citation type="journal article" date="2017" name="Front. Plant Sci.">
        <title>Gene Classification and Mining of Molecular Markers Useful in Red Clover (Trifolium pratense) Breeding.</title>
        <authorList>
            <person name="Istvanek J."/>
            <person name="Dluhosova J."/>
            <person name="Dluhos P."/>
            <person name="Patkova L."/>
            <person name="Nedelnik J."/>
            <person name="Repkova J."/>
        </authorList>
    </citation>
    <scope>NUCLEOTIDE SEQUENCE [LARGE SCALE GENOMIC DNA]</scope>
    <source>
        <strain evidence="6">cv. Tatra</strain>
        <tissue evidence="5">Young leaves</tissue>
    </source>
</reference>
<name>A0A2K3MXP7_TRIPR</name>
<evidence type="ECO:0000256" key="3">
    <source>
        <dbReference type="SAM" id="Coils"/>
    </source>
</evidence>
<dbReference type="GO" id="GO:0005829">
    <property type="term" value="C:cytosol"/>
    <property type="evidence" value="ECO:0007669"/>
    <property type="project" value="TreeGrafter"/>
</dbReference>
<keyword evidence="2 3" id="KW-0175">Coiled coil</keyword>
<gene>
    <name evidence="5" type="ORF">L195_g018760</name>
</gene>
<sequence length="659" mass="74260">MVAKIKQNVSDSHNSTKPVVGEIDTNSPIQSVKDAVSLFGEVASSAENPTIKKSKSKPYSVESVWAKEAQLHLAQVELNKLMARLKNAETTKAQLLAELEKSKTTVTDLKQKLKVIRESRESAIQATKALKFQAKQLKEKKLGNLNVTNCTSKEESESAVQRYKSIIAELDLAKQELRKIRQECKESMEVKVSAFKRAEEAKDAMAAYTERAYELSKEILAVQESIQQLKLSSVEANQQKEEILVEKNVLSQSYKATLEESKKKLLALKKDFGPGLAENLELKFNETMNEISALQKEMENKKKSDIESLKSVTFVLDDAKQSLQKISEEENSIRSFVEALRVELENVKREHSVLKKKECETESIVRNLRGELHKGELELEVYLAEESKVRGSSKKMIGMLNQMSSETENARREAEDMKIKAIELKVEAEVTKRALEDAEMELKVALEEAEAAKAEEASILDQIRDLSEKTNADHASTSESGARITISWEEFECLNRMIEECDRLASVKVAAATAHIEAAKVSENEAFKKLEVTQKEIEEIKKATHEALKQAEIAGRAKTAVETELKRLRERRNKKAAETAARVLAEKQMSSPSSSSSQRYRFQQQNSFRKNMEVKKLEKGKFSVSKKVLSQNISGIFHRKKSMQVEKGFPSYLPGENPL</sequence>
<dbReference type="PANTHER" id="PTHR32054:SF3">
    <property type="entry name" value="HEAVY CHAIN, PUTATIVE, EXPRESSED-RELATED"/>
    <property type="match status" value="1"/>
</dbReference>
<evidence type="ECO:0000313" key="5">
    <source>
        <dbReference type="EMBL" id="PNX95567.1"/>
    </source>
</evidence>
<dbReference type="STRING" id="57577.A0A2K3MXP7"/>
<evidence type="ECO:0000256" key="1">
    <source>
        <dbReference type="ARBA" id="ARBA00005485"/>
    </source>
</evidence>
<comment type="similarity">
    <text evidence="1">Belongs to the WEB family.</text>
</comment>
<feature type="coiled-coil region" evidence="3">
    <location>
        <begin position="71"/>
        <end position="112"/>
    </location>
</feature>
<accession>A0A2K3MXP7</accession>
<dbReference type="GO" id="GO:0009903">
    <property type="term" value="P:chloroplast avoidance movement"/>
    <property type="evidence" value="ECO:0007669"/>
    <property type="project" value="TreeGrafter"/>
</dbReference>
<dbReference type="GO" id="GO:0009904">
    <property type="term" value="P:chloroplast accumulation movement"/>
    <property type="evidence" value="ECO:0007669"/>
    <property type="project" value="TreeGrafter"/>
</dbReference>
<dbReference type="Pfam" id="PF05701">
    <property type="entry name" value="WEMBL"/>
    <property type="match status" value="1"/>
</dbReference>
<feature type="region of interest" description="Disordered" evidence="4">
    <location>
        <begin position="1"/>
        <end position="24"/>
    </location>
</feature>
<feature type="region of interest" description="Disordered" evidence="4">
    <location>
        <begin position="584"/>
        <end position="604"/>
    </location>
</feature>
<dbReference type="Proteomes" id="UP000236291">
    <property type="component" value="Unassembled WGS sequence"/>
</dbReference>